<accession>A0A8J7HBR7</accession>
<evidence type="ECO:0000256" key="5">
    <source>
        <dbReference type="ARBA" id="ARBA00022692"/>
    </source>
</evidence>
<feature type="transmembrane region" description="Helical" evidence="8">
    <location>
        <begin position="191"/>
        <end position="221"/>
    </location>
</feature>
<evidence type="ECO:0000256" key="2">
    <source>
        <dbReference type="ARBA" id="ARBA00009142"/>
    </source>
</evidence>
<dbReference type="GO" id="GO:0005886">
    <property type="term" value="C:plasma membrane"/>
    <property type="evidence" value="ECO:0007669"/>
    <property type="project" value="UniProtKB-SubCell"/>
</dbReference>
<keyword evidence="4 8" id="KW-1003">Cell membrane</keyword>
<dbReference type="RefSeq" id="WP_197660497.1">
    <property type="nucleotide sequence ID" value="NZ_JAEAGR010000003.1"/>
</dbReference>
<feature type="transmembrane region" description="Helical" evidence="8">
    <location>
        <begin position="33"/>
        <end position="52"/>
    </location>
</feature>
<dbReference type="Pfam" id="PF01925">
    <property type="entry name" value="TauE"/>
    <property type="match status" value="1"/>
</dbReference>
<comment type="similarity">
    <text evidence="2 8">Belongs to the 4-toluene sulfonate uptake permease (TSUP) (TC 2.A.102) family.</text>
</comment>
<keyword evidence="6 8" id="KW-1133">Transmembrane helix</keyword>
<evidence type="ECO:0000256" key="8">
    <source>
        <dbReference type="RuleBase" id="RU363041"/>
    </source>
</evidence>
<dbReference type="InterPro" id="IPR052017">
    <property type="entry name" value="TSUP"/>
</dbReference>
<proteinExistence type="inferred from homology"/>
<feature type="transmembrane region" description="Helical" evidence="8">
    <location>
        <begin position="160"/>
        <end position="179"/>
    </location>
</feature>
<feature type="transmembrane region" description="Helical" evidence="8">
    <location>
        <begin position="73"/>
        <end position="95"/>
    </location>
</feature>
<name>A0A8J7HBR7_9FIRM</name>
<dbReference type="PANTHER" id="PTHR30269">
    <property type="entry name" value="TRANSMEMBRANE PROTEIN YFCA"/>
    <property type="match status" value="1"/>
</dbReference>
<dbReference type="InterPro" id="IPR002781">
    <property type="entry name" value="TM_pro_TauE-like"/>
</dbReference>
<sequence length="252" mass="26727">MEITLEMFLIVCPLVFLAGLVDSIAGGGGLISLPAYLFAGVPLHFSIGTNKLSSAIGTTISTYRYCKNKFVDWKVAIPSVVLALIGSTIGANLALMVDEKVMKYILIVILPIIAVYVMRGKSMKKDTGGNLLSRNKVYLIACLASFFVGAYDGFYGPGTGSFLILIFTGLARMNIKVASGNTKLVNLASNIAALATFLINGKILFSLGITAAVFSVAGHYVGSGLVMKNGHKVVKPIILLVLAILFIKVISE</sequence>
<evidence type="ECO:0000256" key="7">
    <source>
        <dbReference type="ARBA" id="ARBA00023136"/>
    </source>
</evidence>
<evidence type="ECO:0000256" key="6">
    <source>
        <dbReference type="ARBA" id="ARBA00022989"/>
    </source>
</evidence>
<feature type="transmembrane region" description="Helical" evidence="8">
    <location>
        <begin position="137"/>
        <end position="154"/>
    </location>
</feature>
<keyword evidence="7 8" id="KW-0472">Membrane</keyword>
<gene>
    <name evidence="9" type="ORF">I5677_05145</name>
</gene>
<evidence type="ECO:0000313" key="10">
    <source>
        <dbReference type="Proteomes" id="UP000623269"/>
    </source>
</evidence>
<reference evidence="9" key="1">
    <citation type="submission" date="2020-12" db="EMBL/GenBank/DDBJ databases">
        <title>M. sibirica DSM 26468T genome.</title>
        <authorList>
            <person name="Thieme N."/>
            <person name="Rettenmaier R."/>
            <person name="Zverlov V."/>
            <person name="Liebl W."/>
        </authorList>
    </citation>
    <scope>NUCLEOTIDE SEQUENCE</scope>
    <source>
        <strain evidence="9">DSM 26468</strain>
    </source>
</reference>
<dbReference type="EMBL" id="JAEAGR010000003">
    <property type="protein sequence ID" value="MBH1940282.1"/>
    <property type="molecule type" value="Genomic_DNA"/>
</dbReference>
<dbReference type="AlphaFoldDB" id="A0A8J7HBR7"/>
<protein>
    <recommendedName>
        <fullName evidence="8">Probable membrane transporter protein</fullName>
    </recommendedName>
</protein>
<keyword evidence="5 8" id="KW-0812">Transmembrane</keyword>
<comment type="caution">
    <text evidence="9">The sequence shown here is derived from an EMBL/GenBank/DDBJ whole genome shotgun (WGS) entry which is preliminary data.</text>
</comment>
<comment type="subcellular location">
    <subcellularLocation>
        <location evidence="1 8">Cell membrane</location>
        <topology evidence="1 8">Multi-pass membrane protein</topology>
    </subcellularLocation>
</comment>
<evidence type="ECO:0000313" key="9">
    <source>
        <dbReference type="EMBL" id="MBH1940282.1"/>
    </source>
</evidence>
<feature type="transmembrane region" description="Helical" evidence="8">
    <location>
        <begin position="101"/>
        <end position="117"/>
    </location>
</feature>
<organism evidence="9 10">
    <name type="scientific">Mobilitalea sibirica</name>
    <dbReference type="NCBI Taxonomy" id="1462919"/>
    <lineage>
        <taxon>Bacteria</taxon>
        <taxon>Bacillati</taxon>
        <taxon>Bacillota</taxon>
        <taxon>Clostridia</taxon>
        <taxon>Lachnospirales</taxon>
        <taxon>Lachnospiraceae</taxon>
        <taxon>Mobilitalea</taxon>
    </lineage>
</organism>
<evidence type="ECO:0000256" key="4">
    <source>
        <dbReference type="ARBA" id="ARBA00022475"/>
    </source>
</evidence>
<keyword evidence="3" id="KW-0813">Transport</keyword>
<dbReference type="PANTHER" id="PTHR30269:SF0">
    <property type="entry name" value="MEMBRANE TRANSPORTER PROTEIN YFCA-RELATED"/>
    <property type="match status" value="1"/>
</dbReference>
<feature type="transmembrane region" description="Helical" evidence="8">
    <location>
        <begin position="233"/>
        <end position="251"/>
    </location>
</feature>
<dbReference type="Proteomes" id="UP000623269">
    <property type="component" value="Unassembled WGS sequence"/>
</dbReference>
<evidence type="ECO:0000256" key="3">
    <source>
        <dbReference type="ARBA" id="ARBA00022448"/>
    </source>
</evidence>
<keyword evidence="10" id="KW-1185">Reference proteome</keyword>
<evidence type="ECO:0000256" key="1">
    <source>
        <dbReference type="ARBA" id="ARBA00004651"/>
    </source>
</evidence>